<evidence type="ECO:0000313" key="1">
    <source>
        <dbReference type="EMBL" id="GAL72703.1"/>
    </source>
</evidence>
<comment type="caution">
    <text evidence="1">The sequence shown here is derived from an EMBL/GenBank/DDBJ whole genome shotgun (WGS) entry which is preliminary data.</text>
</comment>
<gene>
    <name evidence="1" type="ORF">JCM19302_2363</name>
</gene>
<dbReference type="Proteomes" id="UP000029646">
    <property type="component" value="Unassembled WGS sequence"/>
</dbReference>
<reference evidence="1 2" key="1">
    <citation type="journal article" date="2014" name="Genome Announc.">
        <title>Draft Genome Sequence of Marine Flavobacterium Jejuia pallidilutea Strain 11shimoA1 and Pigmentation Mutants.</title>
        <authorList>
            <person name="Takatani N."/>
            <person name="Nakanishi M."/>
            <person name="Meirelles P."/>
            <person name="Mino S."/>
            <person name="Suda W."/>
            <person name="Oshima K."/>
            <person name="Hattori M."/>
            <person name="Ohkuma M."/>
            <person name="Hosokawa M."/>
            <person name="Miyashita K."/>
            <person name="Thompson F.L."/>
            <person name="Niwa A."/>
            <person name="Sawabe T."/>
            <person name="Sawabe T."/>
        </authorList>
    </citation>
    <scope>NUCLEOTIDE SEQUENCE [LARGE SCALE GENOMIC DNA]</scope>
    <source>
        <strain evidence="2">JCM19302</strain>
    </source>
</reference>
<protein>
    <submittedName>
        <fullName evidence="1">L-lactate dehydrogenase</fullName>
        <ecNumber evidence="1">1.1.2.3</ecNumber>
    </submittedName>
</protein>
<dbReference type="EC" id="1.1.2.3" evidence="1"/>
<sequence length="41" mass="4540">MGRSFMYGVSALGKKGGNHTISLFKNRITASYGAIMLRKNY</sequence>
<dbReference type="GO" id="GO:0004460">
    <property type="term" value="F:L-lactate dehydrogenase (cytochrome) activity"/>
    <property type="evidence" value="ECO:0007669"/>
    <property type="project" value="UniProtKB-EC"/>
</dbReference>
<keyword evidence="1" id="KW-0560">Oxidoreductase</keyword>
<evidence type="ECO:0000313" key="2">
    <source>
        <dbReference type="Proteomes" id="UP000029646"/>
    </source>
</evidence>
<accession>A0A090W919</accession>
<dbReference type="EMBL" id="BBNS01000029">
    <property type="protein sequence ID" value="GAL72703.1"/>
    <property type="molecule type" value="Genomic_DNA"/>
</dbReference>
<proteinExistence type="predicted"/>
<name>A0A090W919_9FLAO</name>
<dbReference type="AlphaFoldDB" id="A0A090W919"/>
<organism evidence="1 2">
    <name type="scientific">Jejuia pallidilutea</name>
    <dbReference type="NCBI Taxonomy" id="504487"/>
    <lineage>
        <taxon>Bacteria</taxon>
        <taxon>Pseudomonadati</taxon>
        <taxon>Bacteroidota</taxon>
        <taxon>Flavobacteriia</taxon>
        <taxon>Flavobacteriales</taxon>
        <taxon>Flavobacteriaceae</taxon>
        <taxon>Jejuia</taxon>
    </lineage>
</organism>